<accession>A0A5S3PF25</accession>
<evidence type="ECO:0000313" key="1">
    <source>
        <dbReference type="EMBL" id="TMM52645.1"/>
    </source>
</evidence>
<comment type="caution">
    <text evidence="1">The sequence shown here is derived from an EMBL/GenBank/DDBJ whole genome shotgun (WGS) entry which is preliminary data.</text>
</comment>
<evidence type="ECO:0000313" key="2">
    <source>
        <dbReference type="Proteomes" id="UP000309550"/>
    </source>
</evidence>
<organism evidence="1 2">
    <name type="scientific">Sulfitobacter sabulilitoris</name>
    <dbReference type="NCBI Taxonomy" id="2562655"/>
    <lineage>
        <taxon>Bacteria</taxon>
        <taxon>Pseudomonadati</taxon>
        <taxon>Pseudomonadota</taxon>
        <taxon>Alphaproteobacteria</taxon>
        <taxon>Rhodobacterales</taxon>
        <taxon>Roseobacteraceae</taxon>
        <taxon>Sulfitobacter</taxon>
    </lineage>
</organism>
<keyword evidence="2" id="KW-1185">Reference proteome</keyword>
<protein>
    <recommendedName>
        <fullName evidence="3">Translocase</fullName>
    </recommendedName>
</protein>
<dbReference type="AlphaFoldDB" id="A0A5S3PF25"/>
<name>A0A5S3PF25_9RHOB</name>
<dbReference type="EMBL" id="VANS01000002">
    <property type="protein sequence ID" value="TMM52645.1"/>
    <property type="molecule type" value="Genomic_DNA"/>
</dbReference>
<dbReference type="OrthoDB" id="7956241at2"/>
<reference evidence="1 2" key="1">
    <citation type="submission" date="2019-05" db="EMBL/GenBank/DDBJ databases">
        <title>Sulfitobacter sabulilitoris sp. nov., isolated from a marine sand.</title>
        <authorList>
            <person name="Yoon J.-H."/>
        </authorList>
    </citation>
    <scope>NUCLEOTIDE SEQUENCE [LARGE SCALE GENOMIC DNA]</scope>
    <source>
        <strain evidence="1 2">HSMS-29</strain>
    </source>
</reference>
<sequence>MSHRKEILTAAGTLACAIGIGFVMQSGDAANSRYGSDATAIAVSPANAPVLLQGEAMLEVEGITLTSAGVQGVSELPVFDDPVKTVAAPSSRLPAPDVPERAPSPDCQVSATADVAEAAMVDLVLSAPCLPNERVTVHHSGMMFTETTSANGKMTAKVPALDKDAVFVMAFSNGDGAVAQASVDTLALFNRVVLQWKGDSGFQIHAREFGAGYGDKGHVWSGADGKADSIINGETGFLTQHGDMSAPDPLLAEVYSFPIAANTSFGTVELSVEAEVTPGNCGQEIEAQSLELRSDSIRTQDLILSVPDCDAIGNFLVLNNLLQDLKVAGN</sequence>
<dbReference type="RefSeq" id="WP_138662186.1">
    <property type="nucleotide sequence ID" value="NZ_VANS01000002.1"/>
</dbReference>
<gene>
    <name evidence="1" type="ORF">FDT80_10260</name>
</gene>
<dbReference type="Proteomes" id="UP000309550">
    <property type="component" value="Unassembled WGS sequence"/>
</dbReference>
<proteinExistence type="predicted"/>
<evidence type="ECO:0008006" key="3">
    <source>
        <dbReference type="Google" id="ProtNLM"/>
    </source>
</evidence>